<keyword evidence="6" id="KW-0472">Membrane</keyword>
<dbReference type="GO" id="GO:0071944">
    <property type="term" value="C:cell periphery"/>
    <property type="evidence" value="ECO:0007669"/>
    <property type="project" value="TreeGrafter"/>
</dbReference>
<comment type="catalytic activity">
    <reaction evidence="7">
        <text>[(1-&gt;4)-N-acetyl-beta-D-glucosaminyl](n) + UDP-N-acetyl-alpha-D-glucosamine = [(1-&gt;4)-N-acetyl-beta-D-glucosaminyl](n+1) + UDP + H(+)</text>
        <dbReference type="Rhea" id="RHEA:16637"/>
        <dbReference type="Rhea" id="RHEA-COMP:9593"/>
        <dbReference type="Rhea" id="RHEA-COMP:9595"/>
        <dbReference type="ChEBI" id="CHEBI:15378"/>
        <dbReference type="ChEBI" id="CHEBI:17029"/>
        <dbReference type="ChEBI" id="CHEBI:57705"/>
        <dbReference type="ChEBI" id="CHEBI:58223"/>
        <dbReference type="EC" id="2.4.1.16"/>
    </reaction>
</comment>
<gene>
    <name evidence="8" type="ORF">K443DRAFT_291275</name>
</gene>
<sequence length="319" mass="36319">MIDPNLDPEPLSFISLGEGAKQHNMGKVYFGLYECTGHVAPYLVLVKVGKATERSRPGNRDKRDSQMLLMYLLNKVHFNSPMNPLKLEMYHQIKNIIGVNPSLYKYLFMADADMTVDPLSVNRRLISAMKLLGVCGETELANAKQSLITMMQVGLKFLVGHLIFLRQLANVFESLFGSVTCLPSCFTLYRLGTPDTHNPLLISNQLIHDYSENRVDTLHMKNLLHLGEDRYLTTLLLKHFPLFKTQFIRDAHAYAVAPDDWKFLLSQHRRWINSTVHNLGELISLEQLCGFCCFSICFIVMIDFVSTLTQPVAVAYVIF</sequence>
<evidence type="ECO:0000256" key="2">
    <source>
        <dbReference type="ARBA" id="ARBA00012543"/>
    </source>
</evidence>
<name>A0A0C9WV71_9AGAR</name>
<dbReference type="OrthoDB" id="370884at2759"/>
<proteinExistence type="predicted"/>
<protein>
    <recommendedName>
        <fullName evidence="2">chitin synthase</fullName>
        <ecNumber evidence="2">2.4.1.16</ecNumber>
    </recommendedName>
</protein>
<dbReference type="SUPFAM" id="SSF53448">
    <property type="entry name" value="Nucleotide-diphospho-sugar transferases"/>
    <property type="match status" value="1"/>
</dbReference>
<reference evidence="9" key="2">
    <citation type="submission" date="2015-01" db="EMBL/GenBank/DDBJ databases">
        <title>Evolutionary Origins and Diversification of the Mycorrhizal Mutualists.</title>
        <authorList>
            <consortium name="DOE Joint Genome Institute"/>
            <consortium name="Mycorrhizal Genomics Consortium"/>
            <person name="Kohler A."/>
            <person name="Kuo A."/>
            <person name="Nagy L.G."/>
            <person name="Floudas D."/>
            <person name="Copeland A."/>
            <person name="Barry K.W."/>
            <person name="Cichocki N."/>
            <person name="Veneault-Fourrey C."/>
            <person name="LaButti K."/>
            <person name="Lindquist E.A."/>
            <person name="Lipzen A."/>
            <person name="Lundell T."/>
            <person name="Morin E."/>
            <person name="Murat C."/>
            <person name="Riley R."/>
            <person name="Ohm R."/>
            <person name="Sun H."/>
            <person name="Tunlid A."/>
            <person name="Henrissat B."/>
            <person name="Grigoriev I.V."/>
            <person name="Hibbett D.S."/>
            <person name="Martin F."/>
        </authorList>
    </citation>
    <scope>NUCLEOTIDE SEQUENCE [LARGE SCALE GENOMIC DNA]</scope>
    <source>
        <strain evidence="9">LaAM-08-1</strain>
    </source>
</reference>
<feature type="non-terminal residue" evidence="8">
    <location>
        <position position="1"/>
    </location>
</feature>
<dbReference type="GO" id="GO:0031505">
    <property type="term" value="P:fungal-type cell wall organization"/>
    <property type="evidence" value="ECO:0007669"/>
    <property type="project" value="TreeGrafter"/>
</dbReference>
<organism evidence="8 9">
    <name type="scientific">Laccaria amethystina LaAM-08-1</name>
    <dbReference type="NCBI Taxonomy" id="1095629"/>
    <lineage>
        <taxon>Eukaryota</taxon>
        <taxon>Fungi</taxon>
        <taxon>Dikarya</taxon>
        <taxon>Basidiomycota</taxon>
        <taxon>Agaricomycotina</taxon>
        <taxon>Agaricomycetes</taxon>
        <taxon>Agaricomycetidae</taxon>
        <taxon>Agaricales</taxon>
        <taxon>Agaricineae</taxon>
        <taxon>Hydnangiaceae</taxon>
        <taxon>Laccaria</taxon>
    </lineage>
</organism>
<dbReference type="HOGENOM" id="CLU_028405_0_0_1"/>
<keyword evidence="8" id="KW-0808">Transferase</keyword>
<keyword evidence="5" id="KW-1133">Transmembrane helix</keyword>
<keyword evidence="4" id="KW-0812">Transmembrane</keyword>
<dbReference type="Proteomes" id="UP000054477">
    <property type="component" value="Unassembled WGS sequence"/>
</dbReference>
<dbReference type="EMBL" id="KN838725">
    <property type="protein sequence ID" value="KIJ96335.1"/>
    <property type="molecule type" value="Genomic_DNA"/>
</dbReference>
<keyword evidence="3" id="KW-0328">Glycosyltransferase</keyword>
<evidence type="ECO:0000256" key="6">
    <source>
        <dbReference type="ARBA" id="ARBA00023136"/>
    </source>
</evidence>
<dbReference type="EC" id="2.4.1.16" evidence="2"/>
<accession>A0A0C9WV71</accession>
<keyword evidence="9" id="KW-1185">Reference proteome</keyword>
<dbReference type="GO" id="GO:0016020">
    <property type="term" value="C:membrane"/>
    <property type="evidence" value="ECO:0007669"/>
    <property type="project" value="UniProtKB-SubCell"/>
</dbReference>
<dbReference type="InterPro" id="IPR004835">
    <property type="entry name" value="Chitin_synth"/>
</dbReference>
<dbReference type="Pfam" id="PF03142">
    <property type="entry name" value="Chitin_synth_2"/>
    <property type="match status" value="1"/>
</dbReference>
<evidence type="ECO:0000256" key="3">
    <source>
        <dbReference type="ARBA" id="ARBA00022676"/>
    </source>
</evidence>
<evidence type="ECO:0000313" key="9">
    <source>
        <dbReference type="Proteomes" id="UP000054477"/>
    </source>
</evidence>
<reference evidence="8 9" key="1">
    <citation type="submission" date="2014-04" db="EMBL/GenBank/DDBJ databases">
        <authorList>
            <consortium name="DOE Joint Genome Institute"/>
            <person name="Kuo A."/>
            <person name="Kohler A."/>
            <person name="Nagy L.G."/>
            <person name="Floudas D."/>
            <person name="Copeland A."/>
            <person name="Barry K.W."/>
            <person name="Cichocki N."/>
            <person name="Veneault-Fourrey C."/>
            <person name="LaButti K."/>
            <person name="Lindquist E.A."/>
            <person name="Lipzen A."/>
            <person name="Lundell T."/>
            <person name="Morin E."/>
            <person name="Murat C."/>
            <person name="Sun H."/>
            <person name="Tunlid A."/>
            <person name="Henrissat B."/>
            <person name="Grigoriev I.V."/>
            <person name="Hibbett D.S."/>
            <person name="Martin F."/>
            <person name="Nordberg H.P."/>
            <person name="Cantor M.N."/>
            <person name="Hua S.X."/>
        </authorList>
    </citation>
    <scope>NUCLEOTIDE SEQUENCE [LARGE SCALE GENOMIC DNA]</scope>
    <source>
        <strain evidence="8 9">LaAM-08-1</strain>
    </source>
</reference>
<dbReference type="AlphaFoldDB" id="A0A0C9WV71"/>
<dbReference type="PANTHER" id="PTHR22914">
    <property type="entry name" value="CHITIN SYNTHASE"/>
    <property type="match status" value="1"/>
</dbReference>
<evidence type="ECO:0000313" key="8">
    <source>
        <dbReference type="EMBL" id="KIJ96335.1"/>
    </source>
</evidence>
<evidence type="ECO:0000256" key="5">
    <source>
        <dbReference type="ARBA" id="ARBA00022989"/>
    </source>
</evidence>
<dbReference type="STRING" id="1095629.A0A0C9WV71"/>
<evidence type="ECO:0000256" key="7">
    <source>
        <dbReference type="ARBA" id="ARBA00048014"/>
    </source>
</evidence>
<dbReference type="GO" id="GO:0030428">
    <property type="term" value="C:cell septum"/>
    <property type="evidence" value="ECO:0007669"/>
    <property type="project" value="TreeGrafter"/>
</dbReference>
<evidence type="ECO:0000256" key="4">
    <source>
        <dbReference type="ARBA" id="ARBA00022692"/>
    </source>
</evidence>
<dbReference type="InterPro" id="IPR029044">
    <property type="entry name" value="Nucleotide-diphossugar_trans"/>
</dbReference>
<dbReference type="GO" id="GO:0006031">
    <property type="term" value="P:chitin biosynthetic process"/>
    <property type="evidence" value="ECO:0007669"/>
    <property type="project" value="TreeGrafter"/>
</dbReference>
<evidence type="ECO:0000256" key="1">
    <source>
        <dbReference type="ARBA" id="ARBA00004141"/>
    </source>
</evidence>
<dbReference type="GO" id="GO:0004100">
    <property type="term" value="F:chitin synthase activity"/>
    <property type="evidence" value="ECO:0007669"/>
    <property type="project" value="UniProtKB-EC"/>
</dbReference>
<comment type="subcellular location">
    <subcellularLocation>
        <location evidence="1">Membrane</location>
        <topology evidence="1">Multi-pass membrane protein</topology>
    </subcellularLocation>
</comment>
<dbReference type="PANTHER" id="PTHR22914:SF45">
    <property type="entry name" value="CHITIN SYNTHASE"/>
    <property type="match status" value="1"/>
</dbReference>